<keyword evidence="1" id="KW-0472">Membrane</keyword>
<evidence type="ECO:0000313" key="3">
    <source>
        <dbReference type="Proteomes" id="UP000295008"/>
    </source>
</evidence>
<evidence type="ECO:0008006" key="4">
    <source>
        <dbReference type="Google" id="ProtNLM"/>
    </source>
</evidence>
<proteinExistence type="predicted"/>
<feature type="transmembrane region" description="Helical" evidence="1">
    <location>
        <begin position="86"/>
        <end position="102"/>
    </location>
</feature>
<feature type="transmembrane region" description="Helical" evidence="1">
    <location>
        <begin position="122"/>
        <end position="143"/>
    </location>
</feature>
<gene>
    <name evidence="2" type="ORF">EDC14_1001191</name>
</gene>
<dbReference type="EMBL" id="SLUN01000001">
    <property type="protein sequence ID" value="TCL76906.1"/>
    <property type="molecule type" value="Genomic_DNA"/>
</dbReference>
<feature type="transmembrane region" description="Helical" evidence="1">
    <location>
        <begin position="47"/>
        <end position="66"/>
    </location>
</feature>
<reference evidence="2 3" key="1">
    <citation type="submission" date="2019-03" db="EMBL/GenBank/DDBJ databases">
        <title>Genomic Encyclopedia of Type Strains, Phase IV (KMG-IV): sequencing the most valuable type-strain genomes for metagenomic binning, comparative biology and taxonomic classification.</title>
        <authorList>
            <person name="Goeker M."/>
        </authorList>
    </citation>
    <scope>NUCLEOTIDE SEQUENCE [LARGE SCALE GENOMIC DNA]</scope>
    <source>
        <strain evidence="2 3">LX-B</strain>
    </source>
</reference>
<protein>
    <recommendedName>
        <fullName evidence="4">CAAX prenyl protease-like protein</fullName>
    </recommendedName>
</protein>
<feature type="transmembrane region" description="Helical" evidence="1">
    <location>
        <begin position="21"/>
        <end position="41"/>
    </location>
</feature>
<dbReference type="AlphaFoldDB" id="A0A4R1SBH8"/>
<keyword evidence="3" id="KW-1185">Reference proteome</keyword>
<keyword evidence="1" id="KW-1133">Transmembrane helix</keyword>
<evidence type="ECO:0000313" key="2">
    <source>
        <dbReference type="EMBL" id="TCL76906.1"/>
    </source>
</evidence>
<dbReference type="RefSeq" id="WP_132012298.1">
    <property type="nucleotide sequence ID" value="NZ_SLUN01000001.1"/>
</dbReference>
<keyword evidence="1" id="KW-0812">Transmembrane</keyword>
<organism evidence="2 3">
    <name type="scientific">Hydrogenispora ethanolica</name>
    <dbReference type="NCBI Taxonomy" id="1082276"/>
    <lineage>
        <taxon>Bacteria</taxon>
        <taxon>Bacillati</taxon>
        <taxon>Bacillota</taxon>
        <taxon>Hydrogenispora</taxon>
    </lineage>
</organism>
<feature type="transmembrane region" description="Helical" evidence="1">
    <location>
        <begin position="219"/>
        <end position="236"/>
    </location>
</feature>
<dbReference type="OrthoDB" id="1906565at2"/>
<accession>A0A4R1SBH8</accession>
<comment type="caution">
    <text evidence="2">The sequence shown here is derived from an EMBL/GenBank/DDBJ whole genome shotgun (WGS) entry which is preliminary data.</text>
</comment>
<feature type="transmembrane region" description="Helical" evidence="1">
    <location>
        <begin position="174"/>
        <end position="199"/>
    </location>
</feature>
<sequence>MGGVTVKRSFIIKFEPDRASWLAIILGLSAVALSVGMNFSANPVLNYLLRDVCQIMLVGVAAPLILLGREGNLGRAGLRFDRPWRYLAISSVLGAMLAWRFISQTPDGPGLYFRAANIGPAVYIMAANLYEVIFFFVFLRFYLEKSFGLLPGILIAAAFYSLHHAGFQPKFLELFLVGLGYIAFFRIFDHWLVCFPLWWVGGLGDLLGPAAGLTRTAALQGWRALPILALVFGMLLRSCRSRPSPNRGEDSIL</sequence>
<name>A0A4R1SBH8_HYDET</name>
<evidence type="ECO:0000256" key="1">
    <source>
        <dbReference type="SAM" id="Phobius"/>
    </source>
</evidence>
<dbReference type="Proteomes" id="UP000295008">
    <property type="component" value="Unassembled WGS sequence"/>
</dbReference>